<keyword evidence="6" id="KW-1185">Reference proteome</keyword>
<dbReference type="OrthoDB" id="2150904at2759"/>
<feature type="compositionally biased region" description="Basic and acidic residues" evidence="2">
    <location>
        <begin position="481"/>
        <end position="490"/>
    </location>
</feature>
<dbReference type="GO" id="GO:0003723">
    <property type="term" value="F:RNA binding"/>
    <property type="evidence" value="ECO:0007669"/>
    <property type="project" value="InterPro"/>
</dbReference>
<feature type="compositionally biased region" description="Basic and acidic residues" evidence="2">
    <location>
        <begin position="45"/>
        <end position="75"/>
    </location>
</feature>
<dbReference type="PROSITE" id="PS51060">
    <property type="entry name" value="PARP_ALPHA_HD"/>
    <property type="match status" value="1"/>
</dbReference>
<reference evidence="5 6" key="1">
    <citation type="submission" date="2016-08" db="EMBL/GenBank/DDBJ databases">
        <title>A Parts List for Fungal Cellulosomes Revealed by Comparative Genomics.</title>
        <authorList>
            <consortium name="DOE Joint Genome Institute"/>
            <person name="Haitjema C.H."/>
            <person name="Gilmore S.P."/>
            <person name="Henske J.K."/>
            <person name="Solomon K.V."/>
            <person name="De Groot R."/>
            <person name="Kuo A."/>
            <person name="Mondo S.J."/>
            <person name="Salamov A.A."/>
            <person name="Labutti K."/>
            <person name="Zhao Z."/>
            <person name="Chiniquy J."/>
            <person name="Barry K."/>
            <person name="Brewer H.M."/>
            <person name="Purvine S.O."/>
            <person name="Wright A.T."/>
            <person name="Boxma B."/>
            <person name="Van Alen T."/>
            <person name="Hackstein J.H."/>
            <person name="Baker S.E."/>
            <person name="Grigoriev I.V."/>
            <person name="O'Malley M.A."/>
        </authorList>
    </citation>
    <scope>NUCLEOTIDE SEQUENCE [LARGE SCALE GENOMIC DNA]</scope>
    <source>
        <strain evidence="5 6">S4</strain>
    </source>
</reference>
<name>A0A1Y1WXN5_9FUNG</name>
<protein>
    <submittedName>
        <fullName evidence="5">Uncharacterized protein</fullName>
    </submittedName>
</protein>
<feature type="region of interest" description="Disordered" evidence="2">
    <location>
        <begin position="626"/>
        <end position="691"/>
    </location>
</feature>
<sequence length="1192" mass="136764">MSSLAILYRRVKKLIFFLIIFYLVRSYYLRKKRGDSGGKRISGPPERKRITDGREQKSEDEKENVKKEDDTEKEKEKAIINFDNTETAVDTDIHDEFKKDENHVIEKMENDSSYYVTENIKDPKYNKDNNSLDIEKTEIVNEIIKENELEERTRQIPVINNIEIIPTSIIDDIQIQIPNKQPIKEIINVDEEEKKILENEISEPVVETINNNNKEILIPVSSPMNDAVETKIVDDITNPLNEKTNDNLMEQQEQEPKQEQKEQQPEELITKVEKVIEEPEKLIEIVEDIIIPEDKKQNEIIENPERVNVIIDDVTKSLEESESNVIVENISEEIIEPPLVEETLKEVVEAPLVEEELKEVVEAPLVEEELKEVVEKPLVEEELKEVVEAPLVEEELKEVVENNSSIAEKIVEDIIESVPEPEQESEIIEKVQNVDLSVKALSVKAEEFIEDIIKPETLPIDNNNEIEVKKEEIAIEENDKEQEIMEKPKEEEEIIVDNENNNNPEKSEVIEEIIEEVVEIPISDDSTEPQAIEDVTEEVIELSNVEDDEKPLIDFGDISHDLPITSTEKEEGQYIESLINEIDKVVNDSESDQSFIKDEKEKENVEVKKPVKINSADVIGHEEIIYEGGADGDDEGEWVDEDDDGEWVDEDEDDGEWVDEDDDDGEWVDEDEDEDEKENSSKKQENSKKQSLLINTSLNNKLSSHSLNGNSLNTPSKRQSLHLNTPMDLLMSSLKTPLSTSTTAFPLPIYNQDEKKPKVLPDVILDRIFRETDPQTMWVLRNTSLKTRAIVDNILRETFEQFDLSMDPLYFDVTSKENLGLVLNSLDLSPFALSMLLHEILKLDSQHIGYAFGQMFRVPSKIDIDYLTELIVDTLCILKEKKDVDIAAVMNGLQHYYCFNHSELEFYQLFEMIDMSAQEVARFIQNHHHFILSKSLPPLLSALDVDEVFVAEMCKTYANDDMDSFARIISKVPVHLVRTSIHPGDVQGDRVVMVNENGEKVIVVLNDNENKNNGNNGNNSNKNKKLSISSSKGKINGEWEEGDEEEEGEGDEEIDEEIDEEDENEDNMIVVENNESYSILVGRILRFLNMTTKDVASFLKYLPEYCSYDEDEILEGLNWNEQQIAEMRQIMKEEQDKIAKKMKELSKLIIQRRMSISNIGSPISGSPIASPIGRSSSFSTPSNSNSNNYHHY</sequence>
<feature type="domain" description="PARP alpha-helical" evidence="3">
    <location>
        <begin position="315"/>
        <end position="442"/>
    </location>
</feature>
<dbReference type="EMBL" id="MCFG01000228">
    <property type="protein sequence ID" value="ORX77956.1"/>
    <property type="molecule type" value="Genomic_DNA"/>
</dbReference>
<reference evidence="5 6" key="2">
    <citation type="submission" date="2016-08" db="EMBL/GenBank/DDBJ databases">
        <title>Pervasive Adenine N6-methylation of Active Genes in Fungi.</title>
        <authorList>
            <consortium name="DOE Joint Genome Institute"/>
            <person name="Mondo S.J."/>
            <person name="Dannebaum R.O."/>
            <person name="Kuo R.C."/>
            <person name="Labutti K."/>
            <person name="Haridas S."/>
            <person name="Kuo A."/>
            <person name="Salamov A."/>
            <person name="Ahrendt S.R."/>
            <person name="Lipzen A."/>
            <person name="Sullivan W."/>
            <person name="Andreopoulos W.B."/>
            <person name="Clum A."/>
            <person name="Lindquist E."/>
            <person name="Daum C."/>
            <person name="Ramamoorthy G.K."/>
            <person name="Gryganskyi A."/>
            <person name="Culley D."/>
            <person name="Magnuson J.K."/>
            <person name="James T.Y."/>
            <person name="O'Malley M.A."/>
            <person name="Stajich J.E."/>
            <person name="Spatafora J.W."/>
            <person name="Visel A."/>
            <person name="Grigoriev I.V."/>
        </authorList>
    </citation>
    <scope>NUCLEOTIDE SEQUENCE [LARGE SCALE GENOMIC DNA]</scope>
    <source>
        <strain evidence="5 6">S4</strain>
    </source>
</reference>
<dbReference type="AlphaFoldDB" id="A0A1Y1WXN5"/>
<dbReference type="Proteomes" id="UP000193944">
    <property type="component" value="Unassembled WGS sequence"/>
</dbReference>
<evidence type="ECO:0000313" key="6">
    <source>
        <dbReference type="Proteomes" id="UP000193944"/>
    </source>
</evidence>
<dbReference type="STRING" id="1754192.A0A1Y1WXN5"/>
<evidence type="ECO:0000259" key="4">
    <source>
        <dbReference type="PROSITE" id="PS51309"/>
    </source>
</evidence>
<proteinExistence type="predicted"/>
<feature type="domain" description="PABC" evidence="4">
    <location>
        <begin position="244"/>
        <end position="323"/>
    </location>
</feature>
<evidence type="ECO:0000313" key="5">
    <source>
        <dbReference type="EMBL" id="ORX77956.1"/>
    </source>
</evidence>
<organism evidence="5 6">
    <name type="scientific">Anaeromyces robustus</name>
    <dbReference type="NCBI Taxonomy" id="1754192"/>
    <lineage>
        <taxon>Eukaryota</taxon>
        <taxon>Fungi</taxon>
        <taxon>Fungi incertae sedis</taxon>
        <taxon>Chytridiomycota</taxon>
        <taxon>Chytridiomycota incertae sedis</taxon>
        <taxon>Neocallimastigomycetes</taxon>
        <taxon>Neocallimastigales</taxon>
        <taxon>Neocallimastigaceae</taxon>
        <taxon>Anaeromyces</taxon>
    </lineage>
</organism>
<dbReference type="InterPro" id="IPR004102">
    <property type="entry name" value="Poly(ADP-ribose)pol_reg_dom"/>
</dbReference>
<evidence type="ECO:0000256" key="2">
    <source>
        <dbReference type="SAM" id="MobiDB-lite"/>
    </source>
</evidence>
<keyword evidence="1" id="KW-0175">Coiled coil</keyword>
<feature type="region of interest" description="Disordered" evidence="2">
    <location>
        <begin position="34"/>
        <end position="75"/>
    </location>
</feature>
<dbReference type="GO" id="GO:0003950">
    <property type="term" value="F:NAD+ poly-ADP-ribosyltransferase activity"/>
    <property type="evidence" value="ECO:0007669"/>
    <property type="project" value="InterPro"/>
</dbReference>
<dbReference type="PANTHER" id="PTHR20916:SF18">
    <property type="entry name" value="IPT_TIG DOMAIN-CONTAINING PROTEIN"/>
    <property type="match status" value="1"/>
</dbReference>
<gene>
    <name evidence="5" type="ORF">BCR32DRAFT_282724</name>
</gene>
<feature type="compositionally biased region" description="Basic and acidic residues" evidence="2">
    <location>
        <begin position="678"/>
        <end position="688"/>
    </location>
</feature>
<feature type="compositionally biased region" description="Acidic residues" evidence="2">
    <location>
        <begin position="1038"/>
        <end position="1065"/>
    </location>
</feature>
<feature type="compositionally biased region" description="Acidic residues" evidence="2">
    <location>
        <begin position="630"/>
        <end position="677"/>
    </location>
</feature>
<feature type="region of interest" description="Disordered" evidence="2">
    <location>
        <begin position="1005"/>
        <end position="1065"/>
    </location>
</feature>
<feature type="region of interest" description="Disordered" evidence="2">
    <location>
        <begin position="480"/>
        <end position="506"/>
    </location>
</feature>
<feature type="compositionally biased region" description="Low complexity" evidence="2">
    <location>
        <begin position="1005"/>
        <end position="1036"/>
    </location>
</feature>
<evidence type="ECO:0000256" key="1">
    <source>
        <dbReference type="SAM" id="Coils"/>
    </source>
</evidence>
<dbReference type="InterPro" id="IPR002004">
    <property type="entry name" value="PABP_HYD_C"/>
</dbReference>
<feature type="region of interest" description="Disordered" evidence="2">
    <location>
        <begin position="1172"/>
        <end position="1192"/>
    </location>
</feature>
<comment type="caution">
    <text evidence="5">The sequence shown here is derived from an EMBL/GenBank/DDBJ whole genome shotgun (WGS) entry which is preliminary data.</text>
</comment>
<feature type="coiled-coil region" evidence="1">
    <location>
        <begin position="1124"/>
        <end position="1151"/>
    </location>
</feature>
<evidence type="ECO:0000259" key="3">
    <source>
        <dbReference type="PROSITE" id="PS51060"/>
    </source>
</evidence>
<dbReference type="PROSITE" id="PS51309">
    <property type="entry name" value="PABC"/>
    <property type="match status" value="1"/>
</dbReference>
<dbReference type="PANTHER" id="PTHR20916">
    <property type="entry name" value="CYSTEINE AND GLYCINE-RICH PROTEIN 2 BINDING PROTEIN"/>
    <property type="match status" value="1"/>
</dbReference>
<feature type="region of interest" description="Disordered" evidence="2">
    <location>
        <begin position="545"/>
        <end position="567"/>
    </location>
</feature>
<accession>A0A1Y1WXN5</accession>